<feature type="compositionally biased region" description="Low complexity" evidence="11">
    <location>
        <begin position="579"/>
        <end position="589"/>
    </location>
</feature>
<keyword evidence="4" id="KW-0808">Transferase</keyword>
<dbReference type="GO" id="GO:0005524">
    <property type="term" value="F:ATP binding"/>
    <property type="evidence" value="ECO:0007669"/>
    <property type="project" value="UniProtKB-UniRule"/>
</dbReference>
<dbReference type="PROSITE" id="PS00108">
    <property type="entry name" value="PROTEIN_KINASE_ST"/>
    <property type="match status" value="1"/>
</dbReference>
<dbReference type="PROSITE" id="PS00107">
    <property type="entry name" value="PROTEIN_KINASE_ATP"/>
    <property type="match status" value="1"/>
</dbReference>
<dbReference type="PANTHER" id="PTHR48012">
    <property type="entry name" value="STERILE20-LIKE KINASE, ISOFORM B-RELATED"/>
    <property type="match status" value="1"/>
</dbReference>
<keyword evidence="3" id="KW-0723">Serine/threonine-protein kinase</keyword>
<evidence type="ECO:0000256" key="6">
    <source>
        <dbReference type="ARBA" id="ARBA00022777"/>
    </source>
</evidence>
<evidence type="ECO:0000256" key="3">
    <source>
        <dbReference type="ARBA" id="ARBA00022527"/>
    </source>
</evidence>
<feature type="compositionally biased region" description="Low complexity" evidence="11">
    <location>
        <begin position="773"/>
        <end position="788"/>
    </location>
</feature>
<reference evidence="13" key="1">
    <citation type="submission" date="2023-03" db="EMBL/GenBank/DDBJ databases">
        <title>Massive genome expansion in bonnet fungi (Mycena s.s.) driven by repeated elements and novel gene families across ecological guilds.</title>
        <authorList>
            <consortium name="Lawrence Berkeley National Laboratory"/>
            <person name="Harder C.B."/>
            <person name="Miyauchi S."/>
            <person name="Viragh M."/>
            <person name="Kuo A."/>
            <person name="Thoen E."/>
            <person name="Andreopoulos B."/>
            <person name="Lu D."/>
            <person name="Skrede I."/>
            <person name="Drula E."/>
            <person name="Henrissat B."/>
            <person name="Morin E."/>
            <person name="Kohler A."/>
            <person name="Barry K."/>
            <person name="LaButti K."/>
            <person name="Morin E."/>
            <person name="Salamov A."/>
            <person name="Lipzen A."/>
            <person name="Mereny Z."/>
            <person name="Hegedus B."/>
            <person name="Baldrian P."/>
            <person name="Stursova M."/>
            <person name="Weitz H."/>
            <person name="Taylor A."/>
            <person name="Grigoriev I.V."/>
            <person name="Nagy L.G."/>
            <person name="Martin F."/>
            <person name="Kauserud H."/>
        </authorList>
    </citation>
    <scope>NUCLEOTIDE SEQUENCE</scope>
    <source>
        <strain evidence="13">CBHHK173m</strain>
    </source>
</reference>
<comment type="caution">
    <text evidence="13">The sequence shown here is derived from an EMBL/GenBank/DDBJ whole genome shotgun (WGS) entry which is preliminary data.</text>
</comment>
<proteinExistence type="inferred from homology"/>
<keyword evidence="14" id="KW-1185">Reference proteome</keyword>
<feature type="binding site" evidence="10">
    <location>
        <position position="35"/>
    </location>
    <ligand>
        <name>ATP</name>
        <dbReference type="ChEBI" id="CHEBI:30616"/>
    </ligand>
</feature>
<evidence type="ECO:0000256" key="5">
    <source>
        <dbReference type="ARBA" id="ARBA00022741"/>
    </source>
</evidence>
<dbReference type="GO" id="GO:0005737">
    <property type="term" value="C:cytoplasm"/>
    <property type="evidence" value="ECO:0007669"/>
    <property type="project" value="TreeGrafter"/>
</dbReference>
<dbReference type="GO" id="GO:0004674">
    <property type="term" value="F:protein serine/threonine kinase activity"/>
    <property type="evidence" value="ECO:0007669"/>
    <property type="project" value="UniProtKB-KW"/>
</dbReference>
<feature type="compositionally biased region" description="Polar residues" evidence="11">
    <location>
        <begin position="617"/>
        <end position="629"/>
    </location>
</feature>
<dbReference type="InterPro" id="IPR017441">
    <property type="entry name" value="Protein_kinase_ATP_BS"/>
</dbReference>
<evidence type="ECO:0000313" key="14">
    <source>
        <dbReference type="Proteomes" id="UP001222325"/>
    </source>
</evidence>
<feature type="region of interest" description="Disordered" evidence="11">
    <location>
        <begin position="758"/>
        <end position="788"/>
    </location>
</feature>
<protein>
    <recommendedName>
        <fullName evidence="2">non-specific serine/threonine protein kinase</fullName>
        <ecNumber evidence="2">2.7.11.1</ecNumber>
    </recommendedName>
</protein>
<evidence type="ECO:0000256" key="11">
    <source>
        <dbReference type="SAM" id="MobiDB-lite"/>
    </source>
</evidence>
<dbReference type="SUPFAM" id="SSF56112">
    <property type="entry name" value="Protein kinase-like (PK-like)"/>
    <property type="match status" value="1"/>
</dbReference>
<dbReference type="EMBL" id="JARJCN010000063">
    <property type="protein sequence ID" value="KAJ7078944.1"/>
    <property type="molecule type" value="Genomic_DNA"/>
</dbReference>
<feature type="region of interest" description="Disordered" evidence="11">
    <location>
        <begin position="873"/>
        <end position="894"/>
    </location>
</feature>
<evidence type="ECO:0000256" key="9">
    <source>
        <dbReference type="ARBA" id="ARBA00048679"/>
    </source>
</evidence>
<dbReference type="InterPro" id="IPR008271">
    <property type="entry name" value="Ser/Thr_kinase_AS"/>
</dbReference>
<accession>A0AAD6XPM8</accession>
<keyword evidence="5 10" id="KW-0547">Nucleotide-binding</keyword>
<evidence type="ECO:0000256" key="7">
    <source>
        <dbReference type="ARBA" id="ARBA00022840"/>
    </source>
</evidence>
<evidence type="ECO:0000256" key="8">
    <source>
        <dbReference type="ARBA" id="ARBA00047899"/>
    </source>
</evidence>
<feature type="region of interest" description="Disordered" evidence="11">
    <location>
        <begin position="379"/>
        <end position="547"/>
    </location>
</feature>
<comment type="catalytic activity">
    <reaction evidence="9">
        <text>L-seryl-[protein] + ATP = O-phospho-L-seryl-[protein] + ADP + H(+)</text>
        <dbReference type="Rhea" id="RHEA:17989"/>
        <dbReference type="Rhea" id="RHEA-COMP:9863"/>
        <dbReference type="Rhea" id="RHEA-COMP:11604"/>
        <dbReference type="ChEBI" id="CHEBI:15378"/>
        <dbReference type="ChEBI" id="CHEBI:29999"/>
        <dbReference type="ChEBI" id="CHEBI:30616"/>
        <dbReference type="ChEBI" id="CHEBI:83421"/>
        <dbReference type="ChEBI" id="CHEBI:456216"/>
        <dbReference type="EC" id="2.7.11.1"/>
    </reaction>
</comment>
<comment type="catalytic activity">
    <reaction evidence="8">
        <text>L-threonyl-[protein] + ATP = O-phospho-L-threonyl-[protein] + ADP + H(+)</text>
        <dbReference type="Rhea" id="RHEA:46608"/>
        <dbReference type="Rhea" id="RHEA-COMP:11060"/>
        <dbReference type="Rhea" id="RHEA-COMP:11605"/>
        <dbReference type="ChEBI" id="CHEBI:15378"/>
        <dbReference type="ChEBI" id="CHEBI:30013"/>
        <dbReference type="ChEBI" id="CHEBI:30616"/>
        <dbReference type="ChEBI" id="CHEBI:61977"/>
        <dbReference type="ChEBI" id="CHEBI:456216"/>
        <dbReference type="EC" id="2.7.11.1"/>
    </reaction>
</comment>
<feature type="compositionally biased region" description="Low complexity" evidence="11">
    <location>
        <begin position="502"/>
        <end position="523"/>
    </location>
</feature>
<feature type="compositionally biased region" description="Polar residues" evidence="11">
    <location>
        <begin position="599"/>
        <end position="608"/>
    </location>
</feature>
<dbReference type="Gene3D" id="3.30.200.20">
    <property type="entry name" value="Phosphorylase Kinase, domain 1"/>
    <property type="match status" value="1"/>
</dbReference>
<evidence type="ECO:0000256" key="10">
    <source>
        <dbReference type="PROSITE-ProRule" id="PRU10141"/>
    </source>
</evidence>
<dbReference type="FunFam" id="1.10.510.10:FF:000499">
    <property type="entry name" value="Serine/threonine-protein kinase KIC1"/>
    <property type="match status" value="1"/>
</dbReference>
<dbReference type="Pfam" id="PF00069">
    <property type="entry name" value="Pkinase"/>
    <property type="match status" value="1"/>
</dbReference>
<evidence type="ECO:0000313" key="13">
    <source>
        <dbReference type="EMBL" id="KAJ7078944.1"/>
    </source>
</evidence>
<evidence type="ECO:0000259" key="12">
    <source>
        <dbReference type="PROSITE" id="PS50011"/>
    </source>
</evidence>
<dbReference type="SMART" id="SM00220">
    <property type="entry name" value="S_TKc"/>
    <property type="match status" value="1"/>
</dbReference>
<name>A0AAD6XPM8_9AGAR</name>
<feature type="domain" description="Protein kinase" evidence="12">
    <location>
        <begin position="7"/>
        <end position="262"/>
    </location>
</feature>
<evidence type="ECO:0000256" key="1">
    <source>
        <dbReference type="ARBA" id="ARBA00008874"/>
    </source>
</evidence>
<evidence type="ECO:0000256" key="2">
    <source>
        <dbReference type="ARBA" id="ARBA00012513"/>
    </source>
</evidence>
<dbReference type="Gene3D" id="1.10.510.10">
    <property type="entry name" value="Transferase(Phosphotransferase) domain 1"/>
    <property type="match status" value="1"/>
</dbReference>
<dbReference type="InterPro" id="IPR011009">
    <property type="entry name" value="Kinase-like_dom_sf"/>
</dbReference>
<dbReference type="AlphaFoldDB" id="A0AAD6XPM8"/>
<comment type="similarity">
    <text evidence="1">Belongs to the protein kinase superfamily. STE Ser/Thr protein kinase family. STE20 subfamily.</text>
</comment>
<feature type="region of interest" description="Disordered" evidence="11">
    <location>
        <begin position="574"/>
        <end position="685"/>
    </location>
</feature>
<dbReference type="PROSITE" id="PS50011">
    <property type="entry name" value="PROTEIN_KINASE_DOM"/>
    <property type="match status" value="1"/>
</dbReference>
<feature type="region of interest" description="Disordered" evidence="11">
    <location>
        <begin position="331"/>
        <end position="352"/>
    </location>
</feature>
<dbReference type="InterPro" id="IPR050629">
    <property type="entry name" value="STE20/SPS1-PAK"/>
</dbReference>
<dbReference type="EC" id="2.7.11.1" evidence="2"/>
<keyword evidence="7 10" id="KW-0067">ATP-binding</keyword>
<sequence>MSVHQLYKRLETVGKGAYGSVHKGIDRAGNIVALKIINLDIESDDVGDIQREVALLTQLRDAPNITKYFGCYMDGPRVWIVMEFAESGSALALMKASKDGCLEEKYVSVMIREVLTALSYLHKVPVIHRDIKAANVLVTATGKVMICDFGVSALLTTAGSKRNTMTGTPYWMAPEVVQSVPAYDTKADIWSLGIMIYEMIKGSPPHSNLEPFKVMDLIPRVKPPRLAETEGSKDMRDFMAHCLKESPAERLPAEELAKTKWVKSVSKVGTSILQEVIRRLEQAGRRASLAEPLDWEADEERELQQLGMNLEDENPWEFDTVRGSSYAYHTLEPRNSEEDPINTQATIRPPAAPLPSSLRLLFEDESAPKDAFRVAPFHIPSQRNTPSPPNALPASTASPPSRDRMGPKRGLTADSSTGDALTAKQGAFAFPPRMAGRSRSHLATSVPNSDEESSDLLTPSDVVGDDPILNGGTRNSYRTRGPPNIEIPPSSQDEHLSFDLASPTHTSANLSSSSPSISSSRSPMNRKRSQSSAEGLTSGGPSMTKDVDLASPAAFHFPPAQKVNSPSILPLQFQKSHTHTSPTNSSTSTLPVSPGAHQATYSLDTSASARRFPAPSPRSTPSMTRTRSATALPETSIKANLTNRPANPAVDNPPLVPPVKPFARTGRERSGSDSSNISGLGTPGLKDVLKIPSLTSEHHLGISDLLPPSPSAVGYSPRTFIPSASQLGTSMIPATPENSVQQYPAFREAASAALGSFSLGLPRTSSPPPSELRSATDQSSSSRSHRQSLSFNSISSISSVGPPIRPLDYAALITSESTHAELARTIDDLSQWLSIVENGLGNMLDMSYASTIEEEQEGSTGDPEDEARYFEQHSDGVGQTPSERILRQPLAATG</sequence>
<dbReference type="PANTHER" id="PTHR48012:SF21">
    <property type="entry name" value="PH DOMAIN-CONTAINING PROTEIN"/>
    <property type="match status" value="1"/>
</dbReference>
<feature type="compositionally biased region" description="Polar residues" evidence="11">
    <location>
        <begin position="530"/>
        <end position="541"/>
    </location>
</feature>
<dbReference type="InterPro" id="IPR000719">
    <property type="entry name" value="Prot_kinase_dom"/>
</dbReference>
<organism evidence="13 14">
    <name type="scientific">Mycena belliarum</name>
    <dbReference type="NCBI Taxonomy" id="1033014"/>
    <lineage>
        <taxon>Eukaryota</taxon>
        <taxon>Fungi</taxon>
        <taxon>Dikarya</taxon>
        <taxon>Basidiomycota</taxon>
        <taxon>Agaricomycotina</taxon>
        <taxon>Agaricomycetes</taxon>
        <taxon>Agaricomycetidae</taxon>
        <taxon>Agaricales</taxon>
        <taxon>Marasmiineae</taxon>
        <taxon>Mycenaceae</taxon>
        <taxon>Mycena</taxon>
    </lineage>
</organism>
<keyword evidence="6" id="KW-0418">Kinase</keyword>
<evidence type="ECO:0000256" key="4">
    <source>
        <dbReference type="ARBA" id="ARBA00022679"/>
    </source>
</evidence>
<dbReference type="Proteomes" id="UP001222325">
    <property type="component" value="Unassembled WGS sequence"/>
</dbReference>
<gene>
    <name evidence="13" type="ORF">B0H15DRAFT_531983</name>
</gene>